<dbReference type="EMBL" id="RWJN01000080">
    <property type="protein sequence ID" value="TCD67962.1"/>
    <property type="molecule type" value="Genomic_DNA"/>
</dbReference>
<reference evidence="2 3" key="1">
    <citation type="submission" date="2018-11" db="EMBL/GenBank/DDBJ databases">
        <title>Genome assembly of Steccherinum ochraceum LE-BIN_3174, the white-rot fungus of the Steccherinaceae family (The Residual Polyporoid clade, Polyporales, Basidiomycota).</title>
        <authorList>
            <person name="Fedorova T.V."/>
            <person name="Glazunova O.A."/>
            <person name="Landesman E.O."/>
            <person name="Moiseenko K.V."/>
            <person name="Psurtseva N.V."/>
            <person name="Savinova O.S."/>
            <person name="Shakhova N.V."/>
            <person name="Tyazhelova T.V."/>
            <person name="Vasina D.V."/>
        </authorList>
    </citation>
    <scope>NUCLEOTIDE SEQUENCE [LARGE SCALE GENOMIC DNA]</scope>
    <source>
        <strain evidence="2 3">LE-BIN_3174</strain>
    </source>
</reference>
<gene>
    <name evidence="2" type="ORF">EIP91_011763</name>
</gene>
<protein>
    <submittedName>
        <fullName evidence="2">Uncharacterized protein</fullName>
    </submittedName>
</protein>
<feature type="region of interest" description="Disordered" evidence="1">
    <location>
        <begin position="153"/>
        <end position="244"/>
    </location>
</feature>
<dbReference type="Proteomes" id="UP000292702">
    <property type="component" value="Unassembled WGS sequence"/>
</dbReference>
<name>A0A4R0RLC4_9APHY</name>
<sequence length="244" mass="25764">MSRSGPQLPMTPIKLIVNDEQAGIYKTTRGIEALSLELVHLLHLSRFRLVTLHLNTICTSTTSTAITSPLVVIMRFTVVLSGLLALATSFAAAAPLHLPDALPPNPEALKFRDLSPHMSRDEYLVLREVLRPAMDAPDLLGVIQARAYRGVTVRRDANSPPPYSAEMPPGHNSGSPNPSPPYSLDVPPGHTSGPDPPTIPGPPPGPPPGRPPPTSSGPPVHPASAPSASAGQCGRRGRSQCVVQ</sequence>
<accession>A0A4R0RLC4</accession>
<keyword evidence="3" id="KW-1185">Reference proteome</keyword>
<evidence type="ECO:0000313" key="2">
    <source>
        <dbReference type="EMBL" id="TCD67962.1"/>
    </source>
</evidence>
<organism evidence="2 3">
    <name type="scientific">Steccherinum ochraceum</name>
    <dbReference type="NCBI Taxonomy" id="92696"/>
    <lineage>
        <taxon>Eukaryota</taxon>
        <taxon>Fungi</taxon>
        <taxon>Dikarya</taxon>
        <taxon>Basidiomycota</taxon>
        <taxon>Agaricomycotina</taxon>
        <taxon>Agaricomycetes</taxon>
        <taxon>Polyporales</taxon>
        <taxon>Steccherinaceae</taxon>
        <taxon>Steccherinum</taxon>
    </lineage>
</organism>
<evidence type="ECO:0000256" key="1">
    <source>
        <dbReference type="SAM" id="MobiDB-lite"/>
    </source>
</evidence>
<proteinExistence type="predicted"/>
<feature type="compositionally biased region" description="Pro residues" evidence="1">
    <location>
        <begin position="194"/>
        <end position="221"/>
    </location>
</feature>
<comment type="caution">
    <text evidence="2">The sequence shown here is derived from an EMBL/GenBank/DDBJ whole genome shotgun (WGS) entry which is preliminary data.</text>
</comment>
<dbReference type="AlphaFoldDB" id="A0A4R0RLC4"/>
<evidence type="ECO:0000313" key="3">
    <source>
        <dbReference type="Proteomes" id="UP000292702"/>
    </source>
</evidence>